<organism evidence="1 2">
    <name type="scientific">Chitinibacter bivalviorum</name>
    <dbReference type="NCBI Taxonomy" id="2739434"/>
    <lineage>
        <taxon>Bacteria</taxon>
        <taxon>Pseudomonadati</taxon>
        <taxon>Pseudomonadota</taxon>
        <taxon>Betaproteobacteria</taxon>
        <taxon>Neisseriales</taxon>
        <taxon>Chitinibacteraceae</taxon>
        <taxon>Chitinibacter</taxon>
    </lineage>
</organism>
<gene>
    <name evidence="1" type="ORF">HQ393_12300</name>
</gene>
<accession>A0A7H9BK58</accession>
<evidence type="ECO:0000313" key="2">
    <source>
        <dbReference type="Proteomes" id="UP000509597"/>
    </source>
</evidence>
<dbReference type="EMBL" id="CP058627">
    <property type="protein sequence ID" value="QLG88953.1"/>
    <property type="molecule type" value="Genomic_DNA"/>
</dbReference>
<dbReference type="Proteomes" id="UP000509597">
    <property type="component" value="Chromosome"/>
</dbReference>
<dbReference type="KEGG" id="chiz:HQ393_12300"/>
<protein>
    <submittedName>
        <fullName evidence="1">Uncharacterized protein</fullName>
    </submittedName>
</protein>
<sequence length="75" mass="8559">MLMLISSLIERFSGQSYDLSVNTRVNRAGDFSAEKYDGRILKIEGNQARVCWPAGEKTVEYLRDLVQIDEDPVLH</sequence>
<proteinExistence type="predicted"/>
<reference evidence="1 2" key="1">
    <citation type="submission" date="2020-07" db="EMBL/GenBank/DDBJ databases">
        <title>Complete genome sequence of Chitinibacter sp. 2T18.</title>
        <authorList>
            <person name="Bae J.-W."/>
            <person name="Choi J.-W."/>
        </authorList>
    </citation>
    <scope>NUCLEOTIDE SEQUENCE [LARGE SCALE GENOMIC DNA]</scope>
    <source>
        <strain evidence="1 2">2T18</strain>
    </source>
</reference>
<evidence type="ECO:0000313" key="1">
    <source>
        <dbReference type="EMBL" id="QLG88953.1"/>
    </source>
</evidence>
<dbReference type="AlphaFoldDB" id="A0A7H9BK58"/>
<dbReference type="RefSeq" id="WP_179355455.1">
    <property type="nucleotide sequence ID" value="NZ_CP058627.1"/>
</dbReference>
<keyword evidence="2" id="KW-1185">Reference proteome</keyword>
<name>A0A7H9BK58_9NEIS</name>